<dbReference type="Proteomes" id="UP000177169">
    <property type="component" value="Unassembled WGS sequence"/>
</dbReference>
<organism evidence="2 3">
    <name type="scientific">Candidatus Woesebacteria bacterium RIFCSPHIGHO2_02_FULL_39_13</name>
    <dbReference type="NCBI Taxonomy" id="1802505"/>
    <lineage>
        <taxon>Bacteria</taxon>
        <taxon>Candidatus Woeseibacteriota</taxon>
    </lineage>
</organism>
<dbReference type="Gene3D" id="3.40.50.1010">
    <property type="entry name" value="5'-nuclease"/>
    <property type="match status" value="1"/>
</dbReference>
<dbReference type="GO" id="GO:0004540">
    <property type="term" value="F:RNA nuclease activity"/>
    <property type="evidence" value="ECO:0007669"/>
    <property type="project" value="InterPro"/>
</dbReference>
<feature type="domain" description="NYN" evidence="1">
    <location>
        <begin position="10"/>
        <end position="195"/>
    </location>
</feature>
<evidence type="ECO:0000259" key="1">
    <source>
        <dbReference type="Pfam" id="PF01936"/>
    </source>
</evidence>
<dbReference type="InterPro" id="IPR021139">
    <property type="entry name" value="NYN"/>
</dbReference>
<dbReference type="PANTHER" id="PTHR35458">
    <property type="entry name" value="SLR0755 PROTEIN"/>
    <property type="match status" value="1"/>
</dbReference>
<dbReference type="CDD" id="cd10911">
    <property type="entry name" value="PIN_LabA"/>
    <property type="match status" value="1"/>
</dbReference>
<gene>
    <name evidence="2" type="ORF">A3D01_04060</name>
</gene>
<dbReference type="PANTHER" id="PTHR35458:SF8">
    <property type="entry name" value="SLR0650 PROTEIN"/>
    <property type="match status" value="1"/>
</dbReference>
<dbReference type="AlphaFoldDB" id="A0A1F7Z4V4"/>
<dbReference type="EMBL" id="MGGR01000003">
    <property type="protein sequence ID" value="OGM34672.1"/>
    <property type="molecule type" value="Genomic_DNA"/>
</dbReference>
<proteinExistence type="predicted"/>
<dbReference type="STRING" id="1802505.A3D01_04060"/>
<dbReference type="InterPro" id="IPR047140">
    <property type="entry name" value="LabA"/>
</dbReference>
<name>A0A1F7Z4V4_9BACT</name>
<evidence type="ECO:0000313" key="3">
    <source>
        <dbReference type="Proteomes" id="UP000177169"/>
    </source>
</evidence>
<reference evidence="2 3" key="1">
    <citation type="journal article" date="2016" name="Nat. Commun.">
        <title>Thousands of microbial genomes shed light on interconnected biogeochemical processes in an aquifer system.</title>
        <authorList>
            <person name="Anantharaman K."/>
            <person name="Brown C.T."/>
            <person name="Hug L.A."/>
            <person name="Sharon I."/>
            <person name="Castelle C.J."/>
            <person name="Probst A.J."/>
            <person name="Thomas B.C."/>
            <person name="Singh A."/>
            <person name="Wilkins M.J."/>
            <person name="Karaoz U."/>
            <person name="Brodie E.L."/>
            <person name="Williams K.H."/>
            <person name="Hubbard S.S."/>
            <person name="Banfield J.F."/>
        </authorList>
    </citation>
    <scope>NUCLEOTIDE SEQUENCE [LARGE SCALE GENOMIC DNA]</scope>
</reference>
<sequence>MSRKSSKKPVYCFIDASNLFYGGEKSLGWKIDYKKLIRYLRRKYSVKKVFYYAGIELNKFNYSPLDNVPINLNELLTHLKRRLKKDKLKKSDIMSISNNIQRIKFYLKLIEFGYTLKLKPVKIFHEPDGYTVKKANCDVDMTFDLMRFYNEYSGVLVLTGDGDFAVVLKYLKDKGKSLRILARGERTAREIRQLAGGDFRDFNYLREILRYE</sequence>
<comment type="caution">
    <text evidence="2">The sequence shown here is derived from an EMBL/GenBank/DDBJ whole genome shotgun (WGS) entry which is preliminary data.</text>
</comment>
<accession>A0A1F7Z4V4</accession>
<protein>
    <recommendedName>
        <fullName evidence="1">NYN domain-containing protein</fullName>
    </recommendedName>
</protein>
<evidence type="ECO:0000313" key="2">
    <source>
        <dbReference type="EMBL" id="OGM34672.1"/>
    </source>
</evidence>
<dbReference type="Pfam" id="PF01936">
    <property type="entry name" value="NYN"/>
    <property type="match status" value="1"/>
</dbReference>